<dbReference type="Proteomes" id="UP000266188">
    <property type="component" value="Unassembled WGS sequence"/>
</dbReference>
<dbReference type="AlphaFoldDB" id="A0A3A2ZV46"/>
<reference evidence="10" key="1">
    <citation type="submission" date="2017-02" db="EMBL/GenBank/DDBJ databases">
        <authorList>
            <person name="Tafer H."/>
            <person name="Lopandic K."/>
        </authorList>
    </citation>
    <scope>NUCLEOTIDE SEQUENCE [LARGE SCALE GENOMIC DNA]</scope>
    <source>
        <strain evidence="10">CBS 366.77</strain>
    </source>
</reference>
<keyword evidence="5 7" id="KW-0472">Membrane</keyword>
<dbReference type="Gene3D" id="1.20.1250.20">
    <property type="entry name" value="MFS general substrate transporter like domains"/>
    <property type="match status" value="1"/>
</dbReference>
<dbReference type="GO" id="GO:0016020">
    <property type="term" value="C:membrane"/>
    <property type="evidence" value="ECO:0007669"/>
    <property type="project" value="UniProtKB-SubCell"/>
</dbReference>
<dbReference type="STRING" id="2070753.A0A3A2ZV46"/>
<evidence type="ECO:0000259" key="8">
    <source>
        <dbReference type="PROSITE" id="PS50850"/>
    </source>
</evidence>
<evidence type="ECO:0000313" key="9">
    <source>
        <dbReference type="EMBL" id="RJE26203.1"/>
    </source>
</evidence>
<evidence type="ECO:0000256" key="4">
    <source>
        <dbReference type="ARBA" id="ARBA00022989"/>
    </source>
</evidence>
<sequence>MGLIALAAATALLCVGTNLGLWIAGRVFQGMSAAVVWTVGLALLVDTIGKEGIGQAMGYAGMAITFGTLCGPLLGGVIYGKGGYYAVFGLSFGLIGIDIVLRFLMIERKYAVYWLGEEKPAPPVEEAHEKSDLTEAVSNKPETNTSQANEPERAPAKRKRNLGAVMTLLSSQRMLVTVWAYFVLSLILTSFDSVLPIFVQDTFHWKQTAQGLIFLPLEIPHLIDPLVGFIIDRYPSSRRYLSAVGFFCAVPVMVLLRLVTENTMSNKILLCALLALIGGCIAVGIIPLMVEVTFAVLSKEEKTPDIFGKGGAMALAYGILNAAYAAGSVAGPFFAGFIRDNAGWSTMTWALALITGISGVPILLFVGGFLFKRSRCCRKRDLNED</sequence>
<feature type="transmembrane region" description="Helical" evidence="7">
    <location>
        <begin position="350"/>
        <end position="371"/>
    </location>
</feature>
<feature type="transmembrane region" description="Helical" evidence="7">
    <location>
        <begin position="211"/>
        <end position="231"/>
    </location>
</feature>
<dbReference type="Pfam" id="PF07690">
    <property type="entry name" value="MFS_1"/>
    <property type="match status" value="1"/>
</dbReference>
<feature type="transmembrane region" description="Helical" evidence="7">
    <location>
        <begin position="272"/>
        <end position="297"/>
    </location>
</feature>
<dbReference type="Gene3D" id="1.20.1720.10">
    <property type="entry name" value="Multidrug resistance protein D"/>
    <property type="match status" value="1"/>
</dbReference>
<dbReference type="PANTHER" id="PTHR23506:SF23">
    <property type="entry name" value="GH10249P"/>
    <property type="match status" value="1"/>
</dbReference>
<feature type="transmembrane region" description="Helical" evidence="7">
    <location>
        <begin position="240"/>
        <end position="260"/>
    </location>
</feature>
<dbReference type="EMBL" id="MVGC01000027">
    <property type="protein sequence ID" value="RJE26203.1"/>
    <property type="molecule type" value="Genomic_DNA"/>
</dbReference>
<keyword evidence="4 7" id="KW-1133">Transmembrane helix</keyword>
<dbReference type="InterPro" id="IPR020846">
    <property type="entry name" value="MFS_dom"/>
</dbReference>
<feature type="domain" description="Major facilitator superfamily (MFS) profile" evidence="8">
    <location>
        <begin position="1"/>
        <end position="375"/>
    </location>
</feature>
<organism evidence="9 10">
    <name type="scientific">Aspergillus sclerotialis</name>
    <dbReference type="NCBI Taxonomy" id="2070753"/>
    <lineage>
        <taxon>Eukaryota</taxon>
        <taxon>Fungi</taxon>
        <taxon>Dikarya</taxon>
        <taxon>Ascomycota</taxon>
        <taxon>Pezizomycotina</taxon>
        <taxon>Eurotiomycetes</taxon>
        <taxon>Eurotiomycetidae</taxon>
        <taxon>Eurotiales</taxon>
        <taxon>Aspergillaceae</taxon>
        <taxon>Aspergillus</taxon>
        <taxon>Aspergillus subgen. Polypaecilum</taxon>
    </lineage>
</organism>
<evidence type="ECO:0000313" key="10">
    <source>
        <dbReference type="Proteomes" id="UP000266188"/>
    </source>
</evidence>
<feature type="transmembrane region" description="Helical" evidence="7">
    <location>
        <begin position="318"/>
        <end position="338"/>
    </location>
</feature>
<dbReference type="GO" id="GO:0022857">
    <property type="term" value="F:transmembrane transporter activity"/>
    <property type="evidence" value="ECO:0007669"/>
    <property type="project" value="InterPro"/>
</dbReference>
<proteinExistence type="predicted"/>
<feature type="compositionally biased region" description="Polar residues" evidence="6">
    <location>
        <begin position="136"/>
        <end position="149"/>
    </location>
</feature>
<evidence type="ECO:0000256" key="1">
    <source>
        <dbReference type="ARBA" id="ARBA00004141"/>
    </source>
</evidence>
<feature type="transmembrane region" description="Helical" evidence="7">
    <location>
        <begin position="30"/>
        <end position="49"/>
    </location>
</feature>
<feature type="region of interest" description="Disordered" evidence="6">
    <location>
        <begin position="124"/>
        <end position="157"/>
    </location>
</feature>
<feature type="transmembrane region" description="Helical" evidence="7">
    <location>
        <begin position="56"/>
        <end position="78"/>
    </location>
</feature>
<feature type="compositionally biased region" description="Basic and acidic residues" evidence="6">
    <location>
        <begin position="124"/>
        <end position="133"/>
    </location>
</feature>
<dbReference type="PANTHER" id="PTHR23506">
    <property type="entry name" value="GH10249P"/>
    <property type="match status" value="1"/>
</dbReference>
<evidence type="ECO:0000256" key="2">
    <source>
        <dbReference type="ARBA" id="ARBA00022448"/>
    </source>
</evidence>
<evidence type="ECO:0000256" key="3">
    <source>
        <dbReference type="ARBA" id="ARBA00022692"/>
    </source>
</evidence>
<evidence type="ECO:0000256" key="6">
    <source>
        <dbReference type="SAM" id="MobiDB-lite"/>
    </source>
</evidence>
<dbReference type="PROSITE" id="PS50850">
    <property type="entry name" value="MFS"/>
    <property type="match status" value="1"/>
</dbReference>
<evidence type="ECO:0000256" key="7">
    <source>
        <dbReference type="SAM" id="Phobius"/>
    </source>
</evidence>
<keyword evidence="2" id="KW-0813">Transport</keyword>
<keyword evidence="10" id="KW-1185">Reference proteome</keyword>
<comment type="caution">
    <text evidence="9">The sequence shown here is derived from an EMBL/GenBank/DDBJ whole genome shotgun (WGS) entry which is preliminary data.</text>
</comment>
<comment type="subcellular location">
    <subcellularLocation>
        <location evidence="1">Membrane</location>
        <topology evidence="1">Multi-pass membrane protein</topology>
    </subcellularLocation>
</comment>
<gene>
    <name evidence="9" type="ORF">PHISCL_01451</name>
</gene>
<name>A0A3A2ZV46_9EURO</name>
<dbReference type="OrthoDB" id="5086884at2759"/>
<dbReference type="InterPro" id="IPR050930">
    <property type="entry name" value="MFS_Vesicular_Transporter"/>
</dbReference>
<dbReference type="SUPFAM" id="SSF103473">
    <property type="entry name" value="MFS general substrate transporter"/>
    <property type="match status" value="1"/>
</dbReference>
<accession>A0A3A2ZV46</accession>
<feature type="transmembrane region" description="Helical" evidence="7">
    <location>
        <begin position="84"/>
        <end position="104"/>
    </location>
</feature>
<evidence type="ECO:0000256" key="5">
    <source>
        <dbReference type="ARBA" id="ARBA00023136"/>
    </source>
</evidence>
<dbReference type="InterPro" id="IPR011701">
    <property type="entry name" value="MFS"/>
</dbReference>
<feature type="transmembrane region" description="Helical" evidence="7">
    <location>
        <begin position="178"/>
        <end position="199"/>
    </location>
</feature>
<protein>
    <submittedName>
        <fullName evidence="9">Transporter</fullName>
    </submittedName>
</protein>
<keyword evidence="3 7" id="KW-0812">Transmembrane</keyword>
<dbReference type="InterPro" id="IPR036259">
    <property type="entry name" value="MFS_trans_sf"/>
</dbReference>